<gene>
    <name evidence="1" type="primary">159</name>
    <name evidence="1" type="ORF">SEA_BANTAM_159</name>
</gene>
<proteinExistence type="predicted"/>
<dbReference type="Proteomes" id="UP000202170">
    <property type="component" value="Segment"/>
</dbReference>
<reference evidence="2" key="1">
    <citation type="submission" date="2016-07" db="EMBL/GenBank/DDBJ databases">
        <authorList>
            <person name="Florea S."/>
            <person name="Webb J.S."/>
            <person name="Jaromczyk J."/>
            <person name="Schardl C.L."/>
        </authorList>
    </citation>
    <scope>NUCLEOTIDE SEQUENCE [LARGE SCALE GENOMIC DNA]</scope>
</reference>
<name>A0A1B3AYK2_9CAUD</name>
<dbReference type="RefSeq" id="YP_009287627.1">
    <property type="nucleotide sequence ID" value="NC_031074.1"/>
</dbReference>
<evidence type="ECO:0000313" key="1">
    <source>
        <dbReference type="EMBL" id="AOE43848.1"/>
    </source>
</evidence>
<organism evidence="1 2">
    <name type="scientific">Gordonia phage Bantam</name>
    <dbReference type="NCBI Taxonomy" id="1887641"/>
    <lineage>
        <taxon>Viruses</taxon>
        <taxon>Duplodnaviria</taxon>
        <taxon>Heunggongvirae</taxon>
        <taxon>Uroviricota</taxon>
        <taxon>Caudoviricetes</taxon>
        <taxon>Bantamvirus</taxon>
        <taxon>Bantamvirus bantam</taxon>
    </lineage>
</organism>
<keyword evidence="2" id="KW-1185">Reference proteome</keyword>
<sequence length="52" mass="6011">MPHDIRVGDEVEEAHGWHRGRVVHIDLNGEIVVDWYPTYLNRAEDLVVTTEA</sequence>
<accession>A0A1B3AYK2</accession>
<evidence type="ECO:0000313" key="2">
    <source>
        <dbReference type="Proteomes" id="UP000202170"/>
    </source>
</evidence>
<dbReference type="KEGG" id="vg:29080423"/>
<dbReference type="EMBL" id="KX557272">
    <property type="protein sequence ID" value="AOE43848.1"/>
    <property type="molecule type" value="Genomic_DNA"/>
</dbReference>
<protein>
    <submittedName>
        <fullName evidence="1">Uncharacterized protein</fullName>
    </submittedName>
</protein>
<dbReference type="GeneID" id="29080423"/>